<keyword evidence="3" id="KW-1185">Reference proteome</keyword>
<name>A0A2Z6QG42_9GLOM</name>
<feature type="region of interest" description="Disordered" evidence="1">
    <location>
        <begin position="114"/>
        <end position="133"/>
    </location>
</feature>
<evidence type="ECO:0000313" key="2">
    <source>
        <dbReference type="EMBL" id="GBB89173.1"/>
    </source>
</evidence>
<feature type="compositionally biased region" description="Polar residues" evidence="1">
    <location>
        <begin position="157"/>
        <end position="180"/>
    </location>
</feature>
<evidence type="ECO:0000256" key="1">
    <source>
        <dbReference type="SAM" id="MobiDB-lite"/>
    </source>
</evidence>
<dbReference type="STRING" id="94130.A0A2Z6QG42"/>
<reference evidence="2 3" key="1">
    <citation type="submission" date="2017-11" db="EMBL/GenBank/DDBJ databases">
        <title>The genome of Rhizophagus clarus HR1 reveals common genetic basis of auxotrophy among arbuscular mycorrhizal fungi.</title>
        <authorList>
            <person name="Kobayashi Y."/>
        </authorList>
    </citation>
    <scope>NUCLEOTIDE SEQUENCE [LARGE SCALE GENOMIC DNA]</scope>
    <source>
        <strain evidence="2 3">HR1</strain>
    </source>
</reference>
<dbReference type="AlphaFoldDB" id="A0A2Z6QG42"/>
<feature type="compositionally biased region" description="Basic and acidic residues" evidence="1">
    <location>
        <begin position="114"/>
        <end position="123"/>
    </location>
</feature>
<feature type="region of interest" description="Disordered" evidence="1">
    <location>
        <begin position="141"/>
        <end position="186"/>
    </location>
</feature>
<accession>A0A2Z6QG42</accession>
<sequence>MSSKKPSERAYILGLCYLCQACLRCNKSCDYQTCKCKNKEKTPLNKKKNLKKKFYAQTYQPIVGKKSFNSSQINELKSINNYYGYNTNFSEEFDFSTCTKCHAKFWRLGKENVKQNESEKTQEDTSQFSSSHVDELEEIQVNSNQTSSSYESEKNQLDSNVSESPNSLTQDDSPTPTFTSSDDDENGNSTCEIEFIEITFKLIIKAADGKCNAAKWETIIADNFQGFINKLDRLVQEQFEDQIVFRGDYNVAYKQEKEAGQGTQLTNSVDWERFLKENERIISQKKVLIILITMKRKSKKIGLRNSDNKIENPTENVINKKNKSSNQIPKKKNIDSTDAIIAQNIMELHSRWHCKEHDRSCYVDSTRHISLTTNHLSTWARSIQHNLATLDDPLTLPLFNAANNTKKSCNNNNNNNNIQNVQSMQLKNAETNSSSVFVYKIKLAFLHIKSKKNAKINNFGVFTCKIRKKCQN</sequence>
<dbReference type="Proteomes" id="UP000247702">
    <property type="component" value="Unassembled WGS sequence"/>
</dbReference>
<protein>
    <submittedName>
        <fullName evidence="2">Uncharacterized protein</fullName>
    </submittedName>
</protein>
<gene>
    <name evidence="2" type="ORF">RclHR1_15860008</name>
</gene>
<evidence type="ECO:0000313" key="3">
    <source>
        <dbReference type="Proteomes" id="UP000247702"/>
    </source>
</evidence>
<dbReference type="EMBL" id="BEXD01000653">
    <property type="protein sequence ID" value="GBB89173.1"/>
    <property type="molecule type" value="Genomic_DNA"/>
</dbReference>
<proteinExistence type="predicted"/>
<comment type="caution">
    <text evidence="2">The sequence shown here is derived from an EMBL/GenBank/DDBJ whole genome shotgun (WGS) entry which is preliminary data.</text>
</comment>
<organism evidence="2 3">
    <name type="scientific">Rhizophagus clarus</name>
    <dbReference type="NCBI Taxonomy" id="94130"/>
    <lineage>
        <taxon>Eukaryota</taxon>
        <taxon>Fungi</taxon>
        <taxon>Fungi incertae sedis</taxon>
        <taxon>Mucoromycota</taxon>
        <taxon>Glomeromycotina</taxon>
        <taxon>Glomeromycetes</taxon>
        <taxon>Glomerales</taxon>
        <taxon>Glomeraceae</taxon>
        <taxon>Rhizophagus</taxon>
    </lineage>
</organism>
<feature type="compositionally biased region" description="Polar residues" evidence="1">
    <location>
        <begin position="141"/>
        <end position="150"/>
    </location>
</feature>